<dbReference type="PANTHER" id="PTHR11603">
    <property type="entry name" value="AAA FAMILY ATPASE"/>
    <property type="match status" value="1"/>
</dbReference>
<proteinExistence type="predicted"/>
<dbReference type="EC" id="6.6.1.1" evidence="1"/>
<name>A0A6A7C6Q7_9PEZI</name>
<dbReference type="Proteomes" id="UP000799421">
    <property type="component" value="Unassembled WGS sequence"/>
</dbReference>
<dbReference type="InterPro" id="IPR052041">
    <property type="entry name" value="Nucleic_acid_metab_PIN/TRAM"/>
</dbReference>
<evidence type="ECO:0000259" key="3">
    <source>
        <dbReference type="Pfam" id="PF17863"/>
    </source>
</evidence>
<dbReference type="AlphaFoldDB" id="A0A6A7C6Q7"/>
<evidence type="ECO:0000256" key="2">
    <source>
        <dbReference type="ARBA" id="ARBA00023444"/>
    </source>
</evidence>
<reference evidence="4" key="1">
    <citation type="journal article" date="2020" name="Stud. Mycol.">
        <title>101 Dothideomycetes genomes: a test case for predicting lifestyles and emergence of pathogens.</title>
        <authorList>
            <person name="Haridas S."/>
            <person name="Albert R."/>
            <person name="Binder M."/>
            <person name="Bloem J."/>
            <person name="Labutti K."/>
            <person name="Salamov A."/>
            <person name="Andreopoulos B."/>
            <person name="Baker S."/>
            <person name="Barry K."/>
            <person name="Bills G."/>
            <person name="Bluhm B."/>
            <person name="Cannon C."/>
            <person name="Castanera R."/>
            <person name="Culley D."/>
            <person name="Daum C."/>
            <person name="Ezra D."/>
            <person name="Gonzalez J."/>
            <person name="Henrissat B."/>
            <person name="Kuo A."/>
            <person name="Liang C."/>
            <person name="Lipzen A."/>
            <person name="Lutzoni F."/>
            <person name="Magnuson J."/>
            <person name="Mondo S."/>
            <person name="Nolan M."/>
            <person name="Ohm R."/>
            <person name="Pangilinan J."/>
            <person name="Park H.-J."/>
            <person name="Ramirez L."/>
            <person name="Alfaro M."/>
            <person name="Sun H."/>
            <person name="Tritt A."/>
            <person name="Yoshinaga Y."/>
            <person name="Zwiers L.-H."/>
            <person name="Turgeon B."/>
            <person name="Goodwin S."/>
            <person name="Spatafora J."/>
            <person name="Crous P."/>
            <person name="Grigoriev I."/>
        </authorList>
    </citation>
    <scope>NUCLEOTIDE SEQUENCE</scope>
    <source>
        <strain evidence="4">CBS 480.64</strain>
    </source>
</reference>
<dbReference type="Pfam" id="PF17863">
    <property type="entry name" value="AAA_lid_2"/>
    <property type="match status" value="1"/>
</dbReference>
<gene>
    <name evidence="4" type="ORF">K470DRAFT_141657</name>
</gene>
<dbReference type="InterPro" id="IPR041628">
    <property type="entry name" value="ChlI/MoxR_AAA_lid"/>
</dbReference>
<evidence type="ECO:0000313" key="4">
    <source>
        <dbReference type="EMBL" id="KAF2863191.1"/>
    </source>
</evidence>
<dbReference type="GO" id="GO:0016851">
    <property type="term" value="F:magnesium chelatase activity"/>
    <property type="evidence" value="ECO:0007669"/>
    <property type="project" value="UniProtKB-EC"/>
</dbReference>
<dbReference type="Gene3D" id="1.10.8.80">
    <property type="entry name" value="Magnesium chelatase subunit I, C-Terminal domain"/>
    <property type="match status" value="1"/>
</dbReference>
<keyword evidence="5" id="KW-1185">Reference proteome</keyword>
<sequence>MSSILDKIRQLGDLDLAILASLISNQHCLCSTAVKEIPYLRSDLLKSCTETFGLETVAFECSGKTTVDEFNEFVLIGSSNDPSLDPSHANHTNGYSKGKKIADVIIATGLDLAPLNVQVQSIELLRTRTLVTTTSSHVAPEEFLFIAVLSTPTARLNPHLNDLFAISYFHEAGDLGKATAIKFTPDEIDSLRDNVQEVRITAEVRQYLHNIAVFMRLSRYVKGGVTAASTNHLRSLASALAPLHGLDYISPSLVELAAKKVYPHRLILATVESERSMQWGSNPRAVRDLLDGIDVDDVIELVLESVEPPI</sequence>
<evidence type="ECO:0000256" key="1">
    <source>
        <dbReference type="ARBA" id="ARBA00012825"/>
    </source>
</evidence>
<organism evidence="4 5">
    <name type="scientific">Piedraia hortae CBS 480.64</name>
    <dbReference type="NCBI Taxonomy" id="1314780"/>
    <lineage>
        <taxon>Eukaryota</taxon>
        <taxon>Fungi</taxon>
        <taxon>Dikarya</taxon>
        <taxon>Ascomycota</taxon>
        <taxon>Pezizomycotina</taxon>
        <taxon>Dothideomycetes</taxon>
        <taxon>Dothideomycetidae</taxon>
        <taxon>Capnodiales</taxon>
        <taxon>Piedraiaceae</taxon>
        <taxon>Piedraia</taxon>
    </lineage>
</organism>
<accession>A0A6A7C6Q7</accession>
<evidence type="ECO:0000313" key="5">
    <source>
        <dbReference type="Proteomes" id="UP000799421"/>
    </source>
</evidence>
<protein>
    <recommendedName>
        <fullName evidence="1">magnesium chelatase</fullName>
        <ecNumber evidence="1">6.6.1.1</ecNumber>
    </recommendedName>
</protein>
<comment type="pathway">
    <text evidence="2">Porphyrin-containing compound metabolism.</text>
</comment>
<dbReference type="EMBL" id="MU005962">
    <property type="protein sequence ID" value="KAF2863191.1"/>
    <property type="molecule type" value="Genomic_DNA"/>
</dbReference>
<feature type="domain" description="ChlI/MoxR AAA lid" evidence="3">
    <location>
        <begin position="220"/>
        <end position="275"/>
    </location>
</feature>
<dbReference type="OrthoDB" id="444631at2759"/>
<dbReference type="PANTHER" id="PTHR11603:SF132">
    <property type="entry name" value="C2H2-TYPE DOMAIN-CONTAINING PROTEIN"/>
    <property type="match status" value="1"/>
</dbReference>